<keyword evidence="1" id="KW-1133">Transmembrane helix</keyword>
<sequence>QVMIWSGKEGRFEKKTNIVVRSMGMTGVRSAVAACTVKGVEEENNNEGLSAPVIDLLCVGTTTGAIGWMHRVHVSRRFITRIETTLAIAALISGSSIILYYARSTYQRKRRQISVRLFILTARAVTVQQLRVTCSRDTNNHI</sequence>
<evidence type="ECO:0000256" key="1">
    <source>
        <dbReference type="SAM" id="Phobius"/>
    </source>
</evidence>
<reference evidence="2" key="1">
    <citation type="submission" date="2023-10" db="EMBL/GenBank/DDBJ databases">
        <title>Genome assembly of Pristionchus species.</title>
        <authorList>
            <person name="Yoshida K."/>
            <person name="Sommer R.J."/>
        </authorList>
    </citation>
    <scope>NUCLEOTIDE SEQUENCE</scope>
    <source>
        <strain evidence="2">RS5133</strain>
    </source>
</reference>
<gene>
    <name evidence="2" type="ORF">PFISCL1PPCAC_20787</name>
</gene>
<dbReference type="EMBL" id="BTSY01000005">
    <property type="protein sequence ID" value="GMT29490.1"/>
    <property type="molecule type" value="Genomic_DNA"/>
</dbReference>
<dbReference type="Proteomes" id="UP001432322">
    <property type="component" value="Unassembled WGS sequence"/>
</dbReference>
<comment type="caution">
    <text evidence="2">The sequence shown here is derived from an EMBL/GenBank/DDBJ whole genome shotgun (WGS) entry which is preliminary data.</text>
</comment>
<keyword evidence="3" id="KW-1185">Reference proteome</keyword>
<organism evidence="2 3">
    <name type="scientific">Pristionchus fissidentatus</name>
    <dbReference type="NCBI Taxonomy" id="1538716"/>
    <lineage>
        <taxon>Eukaryota</taxon>
        <taxon>Metazoa</taxon>
        <taxon>Ecdysozoa</taxon>
        <taxon>Nematoda</taxon>
        <taxon>Chromadorea</taxon>
        <taxon>Rhabditida</taxon>
        <taxon>Rhabditina</taxon>
        <taxon>Diplogasteromorpha</taxon>
        <taxon>Diplogasteroidea</taxon>
        <taxon>Neodiplogasteridae</taxon>
        <taxon>Pristionchus</taxon>
    </lineage>
</organism>
<evidence type="ECO:0000313" key="2">
    <source>
        <dbReference type="EMBL" id="GMT29490.1"/>
    </source>
</evidence>
<dbReference type="AlphaFoldDB" id="A0AAV5WG80"/>
<keyword evidence="1" id="KW-0812">Transmembrane</keyword>
<name>A0AAV5WG80_9BILA</name>
<keyword evidence="1" id="KW-0472">Membrane</keyword>
<protein>
    <recommendedName>
        <fullName evidence="4">Transmembrane protein</fullName>
    </recommendedName>
</protein>
<feature type="transmembrane region" description="Helical" evidence="1">
    <location>
        <begin position="78"/>
        <end position="102"/>
    </location>
</feature>
<evidence type="ECO:0000313" key="3">
    <source>
        <dbReference type="Proteomes" id="UP001432322"/>
    </source>
</evidence>
<proteinExistence type="predicted"/>
<accession>A0AAV5WG80</accession>
<evidence type="ECO:0008006" key="4">
    <source>
        <dbReference type="Google" id="ProtNLM"/>
    </source>
</evidence>
<feature type="non-terminal residue" evidence="2">
    <location>
        <position position="1"/>
    </location>
</feature>